<sequence length="63" mass="6471">MATILTAFEHALPYRPLPPGQRLWPALHLSSDAGGGRLTAARQAESGLKESGIAAGAAMDQSG</sequence>
<protein>
    <submittedName>
        <fullName evidence="1">Uncharacterized protein</fullName>
    </submittedName>
</protein>
<dbReference type="EMBL" id="CP106753">
    <property type="protein sequence ID" value="UXY14553.1"/>
    <property type="molecule type" value="Genomic_DNA"/>
</dbReference>
<evidence type="ECO:0000313" key="2">
    <source>
        <dbReference type="Proteomes" id="UP001061302"/>
    </source>
</evidence>
<organism evidence="1 2">
    <name type="scientific">Chitiniphilus purpureus</name>
    <dbReference type="NCBI Taxonomy" id="2981137"/>
    <lineage>
        <taxon>Bacteria</taxon>
        <taxon>Pseudomonadati</taxon>
        <taxon>Pseudomonadota</taxon>
        <taxon>Betaproteobacteria</taxon>
        <taxon>Neisseriales</taxon>
        <taxon>Chitinibacteraceae</taxon>
        <taxon>Chitiniphilus</taxon>
    </lineage>
</organism>
<evidence type="ECO:0000313" key="1">
    <source>
        <dbReference type="EMBL" id="UXY14553.1"/>
    </source>
</evidence>
<name>A0ABY6DJY3_9NEIS</name>
<dbReference type="RefSeq" id="WP_263123853.1">
    <property type="nucleotide sequence ID" value="NZ_CP106753.1"/>
</dbReference>
<dbReference type="Proteomes" id="UP001061302">
    <property type="component" value="Chromosome"/>
</dbReference>
<accession>A0ABY6DJY3</accession>
<keyword evidence="2" id="KW-1185">Reference proteome</keyword>
<reference evidence="1" key="1">
    <citation type="submission" date="2022-10" db="EMBL/GenBank/DDBJ databases">
        <title>Chitiniphilus purpureus sp. nov., a novel chitin-degrading bacterium isolated from crawfish pond sediment.</title>
        <authorList>
            <person name="Li K."/>
        </authorList>
    </citation>
    <scope>NUCLEOTIDE SEQUENCE</scope>
    <source>
        <strain evidence="1">CD1</strain>
    </source>
</reference>
<gene>
    <name evidence="1" type="ORF">N8I74_14670</name>
</gene>
<proteinExistence type="predicted"/>